<organism evidence="3 4">
    <name type="scientific">Congregibacter variabilis</name>
    <dbReference type="NCBI Taxonomy" id="3081200"/>
    <lineage>
        <taxon>Bacteria</taxon>
        <taxon>Pseudomonadati</taxon>
        <taxon>Pseudomonadota</taxon>
        <taxon>Gammaproteobacteria</taxon>
        <taxon>Cellvibrionales</taxon>
        <taxon>Halieaceae</taxon>
        <taxon>Congregibacter</taxon>
    </lineage>
</organism>
<evidence type="ECO:0000256" key="1">
    <source>
        <dbReference type="SAM" id="Coils"/>
    </source>
</evidence>
<gene>
    <name evidence="3" type="ORF">R0135_16505</name>
</gene>
<keyword evidence="2" id="KW-1133">Transmembrane helix</keyword>
<dbReference type="Gene3D" id="2.40.30.170">
    <property type="match status" value="1"/>
</dbReference>
<feature type="coiled-coil region" evidence="1">
    <location>
        <begin position="111"/>
        <end position="174"/>
    </location>
</feature>
<keyword evidence="1" id="KW-0175">Coiled coil</keyword>
<dbReference type="PANTHER" id="PTHR30386:SF28">
    <property type="entry name" value="EXPORTED PROTEIN"/>
    <property type="match status" value="1"/>
</dbReference>
<dbReference type="PRINTS" id="PR01490">
    <property type="entry name" value="RTXTOXIND"/>
</dbReference>
<dbReference type="InterPro" id="IPR050739">
    <property type="entry name" value="MFP"/>
</dbReference>
<evidence type="ECO:0000313" key="4">
    <source>
        <dbReference type="Proteomes" id="UP001626537"/>
    </source>
</evidence>
<protein>
    <submittedName>
        <fullName evidence="3">NHLP bacteriocin system secretion protein</fullName>
    </submittedName>
</protein>
<proteinExistence type="predicted"/>
<feature type="transmembrane region" description="Helical" evidence="2">
    <location>
        <begin position="32"/>
        <end position="51"/>
    </location>
</feature>
<dbReference type="RefSeq" id="WP_407348014.1">
    <property type="nucleotide sequence ID" value="NZ_CP136864.1"/>
</dbReference>
<reference evidence="3 4" key="1">
    <citation type="submission" date="2023-10" db="EMBL/GenBank/DDBJ databases">
        <title>Two novel species belonging to the OM43/NOR5 clade.</title>
        <authorList>
            <person name="Park M."/>
        </authorList>
    </citation>
    <scope>NUCLEOTIDE SEQUENCE [LARGE SCALE GENOMIC DNA]</scope>
    <source>
        <strain evidence="3 4">IMCC43200</strain>
    </source>
</reference>
<sequence length="418" mass="45662">MPQEIFAKSALDKLSSPEQLDQLIRITPPRSWVSLAALGLVLLAIVLWGVFGAVSKSVLGQGIITRAGGISKVVSNGSGVIGFSKQLRVGDLVREGQILAVIDQPILKRQIALAEEHLRDMRVNLDEVKALQLTGINEEVAAFNTDLELEYQAIAAKQEQLQSLERIYESQKQSLVNGYISRQEHENTKQSILSARLDILRARELANRARVDKDRQMSSMTSQLQVTEQQVKQAEFQLKELEDKLGHASNVVSTVEGRIVEILASNGDAVQAGESLVSIARDDDNLVAIIYLPHTSLAKRVAVGSTAQISPVAYNKARFGYLKGKVTYVSPYPISEASMLHVLGSEDLAGDIARQGAPVEVRIELLTDSETTSGYRWSSEMGSQIELTAGSWCFGSIQVEENRPISMVFPLLKSAAGI</sequence>
<dbReference type="PANTHER" id="PTHR30386">
    <property type="entry name" value="MEMBRANE FUSION SUBUNIT OF EMRAB-TOLC MULTIDRUG EFFLUX PUMP"/>
    <property type="match status" value="1"/>
</dbReference>
<evidence type="ECO:0000313" key="3">
    <source>
        <dbReference type="EMBL" id="WOJ93366.1"/>
    </source>
</evidence>
<keyword evidence="4" id="KW-1185">Reference proteome</keyword>
<keyword evidence="2" id="KW-0472">Membrane</keyword>
<feature type="coiled-coil region" evidence="1">
    <location>
        <begin position="217"/>
        <end position="251"/>
    </location>
</feature>
<dbReference type="Proteomes" id="UP001626537">
    <property type="component" value="Chromosome"/>
</dbReference>
<dbReference type="InterPro" id="IPR022275">
    <property type="entry name" value="NHPM_bacteriocin_SS_HylD"/>
</dbReference>
<dbReference type="NCBIfam" id="TIGR03794">
    <property type="entry name" value="NHLM_micro_HlyD"/>
    <property type="match status" value="1"/>
</dbReference>
<dbReference type="EMBL" id="CP136864">
    <property type="protein sequence ID" value="WOJ93366.1"/>
    <property type="molecule type" value="Genomic_DNA"/>
</dbReference>
<name>A0ABZ0I2T2_9GAMM</name>
<accession>A0ABZ0I2T2</accession>
<evidence type="ECO:0000256" key="2">
    <source>
        <dbReference type="SAM" id="Phobius"/>
    </source>
</evidence>
<keyword evidence="2" id="KW-0812">Transmembrane</keyword>